<dbReference type="RefSeq" id="WP_152945515.1">
    <property type="nucleotide sequence ID" value="NZ_WHYR01000009.1"/>
</dbReference>
<dbReference type="InterPro" id="IPR041489">
    <property type="entry name" value="PDZ_6"/>
</dbReference>
<name>A0A6N7INJ1_9FIRM</name>
<dbReference type="InterPro" id="IPR058240">
    <property type="entry name" value="rSAM_sf"/>
</dbReference>
<keyword evidence="3" id="KW-1185">Reference proteome</keyword>
<dbReference type="InterPro" id="IPR036034">
    <property type="entry name" value="PDZ_sf"/>
</dbReference>
<dbReference type="Gene3D" id="3.20.20.70">
    <property type="entry name" value="Aldolase class I"/>
    <property type="match status" value="1"/>
</dbReference>
<dbReference type="InterPro" id="IPR045375">
    <property type="entry name" value="Put_radical_SAM-like_N"/>
</dbReference>
<evidence type="ECO:0000313" key="2">
    <source>
        <dbReference type="EMBL" id="MQL51585.1"/>
    </source>
</evidence>
<dbReference type="OrthoDB" id="9774724at2"/>
<dbReference type="InterPro" id="IPR013785">
    <property type="entry name" value="Aldolase_TIM"/>
</dbReference>
<feature type="domain" description="PDZ" evidence="1">
    <location>
        <begin position="1"/>
        <end position="40"/>
    </location>
</feature>
<proteinExistence type="predicted"/>
<dbReference type="Gene3D" id="2.30.42.10">
    <property type="match status" value="1"/>
</dbReference>
<protein>
    <submittedName>
        <fullName evidence="2">DUF512 domain-containing protein</fullName>
    </submittedName>
</protein>
<dbReference type="PROSITE" id="PS50106">
    <property type="entry name" value="PDZ"/>
    <property type="match status" value="1"/>
</dbReference>
<dbReference type="Pfam" id="PF19238">
    <property type="entry name" value="Radical_SAM_2"/>
    <property type="match status" value="1"/>
</dbReference>
<dbReference type="InterPro" id="IPR001478">
    <property type="entry name" value="PDZ"/>
</dbReference>
<accession>A0A6N7INJ1</accession>
<dbReference type="Proteomes" id="UP000441717">
    <property type="component" value="Unassembled WGS sequence"/>
</dbReference>
<dbReference type="SUPFAM" id="SSF50156">
    <property type="entry name" value="PDZ domain-like"/>
    <property type="match status" value="1"/>
</dbReference>
<dbReference type="AlphaFoldDB" id="A0A6N7INJ1"/>
<organism evidence="2 3">
    <name type="scientific">Desulfofundulus thermobenzoicus</name>
    <dbReference type="NCBI Taxonomy" id="29376"/>
    <lineage>
        <taxon>Bacteria</taxon>
        <taxon>Bacillati</taxon>
        <taxon>Bacillota</taxon>
        <taxon>Clostridia</taxon>
        <taxon>Eubacteriales</taxon>
        <taxon>Peptococcaceae</taxon>
        <taxon>Desulfofundulus</taxon>
    </lineage>
</organism>
<reference evidence="2 3" key="1">
    <citation type="submission" date="2019-10" db="EMBL/GenBank/DDBJ databases">
        <title>Comparative genomics of sulfur disproportionating microorganisms.</title>
        <authorList>
            <person name="Ward L.M."/>
            <person name="Bertran E."/>
            <person name="Johnston D."/>
        </authorList>
    </citation>
    <scope>NUCLEOTIDE SEQUENCE [LARGE SCALE GENOMIC DNA]</scope>
    <source>
        <strain evidence="2 3">DSM 14055</strain>
    </source>
</reference>
<comment type="caution">
    <text evidence="2">The sequence shown here is derived from an EMBL/GenBank/DDBJ whole genome shotgun (WGS) entry which is preliminary data.</text>
</comment>
<dbReference type="Pfam" id="PF17820">
    <property type="entry name" value="PDZ_6"/>
    <property type="match status" value="1"/>
</dbReference>
<gene>
    <name evidence="2" type="ORF">GFC01_04775</name>
</gene>
<dbReference type="SUPFAM" id="SSF102114">
    <property type="entry name" value="Radical SAM enzymes"/>
    <property type="match status" value="1"/>
</dbReference>
<dbReference type="Pfam" id="PF04459">
    <property type="entry name" value="DUF512"/>
    <property type="match status" value="1"/>
</dbReference>
<evidence type="ECO:0000313" key="3">
    <source>
        <dbReference type="Proteomes" id="UP000441717"/>
    </source>
</evidence>
<sequence>MTNGRGLAVEGVAPGSIAAQLGVEPGDRIADINGQPVEDILDYRFLTSDEELALVLIKPDGEEWLLEIEKDFDEDLGITLAGGGLGPTRRCQNRCLFCFVDQMPPGLRPTLYVKDDDYRLSFTQGNFITLTNLQERDFRRIIRLRLSPLYISVHTTNPQLREKMLRHPRAGEIMSRLRQLAGAGIALHTQVVLCPDLNDGVELERTVEDLLSLGHAVRSVAIVPVGLTRHREGLYPLRTFTPGEAREIVERVRRWRDRCLARREEAVVFASDEFYLLAGVPVPPASHYDDFPQTENGVGLVRLFLDGWQEVARRLPRQMSRPRRVTVATGVLGEKVLAPVIHRLNRIRNLSVELAVIPNRLFGEQVTVAGLISGGDILAALRGKDPGQPLIIPPVMLRRGEAVFLDDMTVGELSRKLDRPVAVAEGPAELAAACLGRPLPEEIS</sequence>
<dbReference type="EMBL" id="WHYR01000009">
    <property type="protein sequence ID" value="MQL51585.1"/>
    <property type="molecule type" value="Genomic_DNA"/>
</dbReference>
<evidence type="ECO:0000259" key="1">
    <source>
        <dbReference type="PROSITE" id="PS50106"/>
    </source>
</evidence>
<dbReference type="InterPro" id="IPR007549">
    <property type="entry name" value="DUF512"/>
</dbReference>